<evidence type="ECO:0000313" key="2">
    <source>
        <dbReference type="EMBL" id="TCP21712.1"/>
    </source>
</evidence>
<feature type="transmembrane region" description="Helical" evidence="1">
    <location>
        <begin position="52"/>
        <end position="67"/>
    </location>
</feature>
<keyword evidence="1" id="KW-0812">Transmembrane</keyword>
<accession>A0A4R2NK13</accession>
<evidence type="ECO:0000256" key="1">
    <source>
        <dbReference type="SAM" id="Phobius"/>
    </source>
</evidence>
<gene>
    <name evidence="2" type="ORF">EV207_14021</name>
</gene>
<comment type="caution">
    <text evidence="2">The sequence shown here is derived from an EMBL/GenBank/DDBJ whole genome shotgun (WGS) entry which is preliminary data.</text>
</comment>
<reference evidence="2 3" key="1">
    <citation type="submission" date="2019-03" db="EMBL/GenBank/DDBJ databases">
        <title>Genomic Encyclopedia of Type Strains, Phase IV (KMG-IV): sequencing the most valuable type-strain genomes for metagenomic binning, comparative biology and taxonomic classification.</title>
        <authorList>
            <person name="Goeker M."/>
        </authorList>
    </citation>
    <scope>NUCLEOTIDE SEQUENCE [LARGE SCALE GENOMIC DNA]</scope>
    <source>
        <strain evidence="2 3">DSM 19377</strain>
    </source>
</reference>
<feature type="transmembrane region" description="Helical" evidence="1">
    <location>
        <begin position="30"/>
        <end position="46"/>
    </location>
</feature>
<name>A0A4R2NK13_9BACL</name>
<keyword evidence="3" id="KW-1185">Reference proteome</keyword>
<dbReference type="EMBL" id="SLXK01000040">
    <property type="protein sequence ID" value="TCP21712.1"/>
    <property type="molecule type" value="Genomic_DNA"/>
</dbReference>
<sequence length="73" mass="8178">MVYIIILDIFTLILSGGLGYIAYKLSKKYILGMILTILIGFVIPYSLTTPQLFLGTLFGIIFYVILAKKRSVT</sequence>
<organism evidence="2 3">
    <name type="scientific">Scopulibacillus darangshiensis</name>
    <dbReference type="NCBI Taxonomy" id="442528"/>
    <lineage>
        <taxon>Bacteria</taxon>
        <taxon>Bacillati</taxon>
        <taxon>Bacillota</taxon>
        <taxon>Bacilli</taxon>
        <taxon>Bacillales</taxon>
        <taxon>Sporolactobacillaceae</taxon>
        <taxon>Scopulibacillus</taxon>
    </lineage>
</organism>
<evidence type="ECO:0000313" key="3">
    <source>
        <dbReference type="Proteomes" id="UP000295416"/>
    </source>
</evidence>
<proteinExistence type="predicted"/>
<protein>
    <submittedName>
        <fullName evidence="2">Uncharacterized protein</fullName>
    </submittedName>
</protein>
<keyword evidence="1" id="KW-1133">Transmembrane helix</keyword>
<keyword evidence="1" id="KW-0472">Membrane</keyword>
<feature type="transmembrane region" description="Helical" evidence="1">
    <location>
        <begin position="6"/>
        <end position="23"/>
    </location>
</feature>
<dbReference type="AlphaFoldDB" id="A0A4R2NK13"/>
<dbReference type="Proteomes" id="UP000295416">
    <property type="component" value="Unassembled WGS sequence"/>
</dbReference>